<gene>
    <name evidence="1" type="ORF">Pth03_11010</name>
</gene>
<protein>
    <submittedName>
        <fullName evidence="1">Uncharacterized protein</fullName>
    </submittedName>
</protein>
<dbReference type="EMBL" id="BOOR01000007">
    <property type="protein sequence ID" value="GII52712.1"/>
    <property type="molecule type" value="Genomic_DNA"/>
</dbReference>
<reference evidence="1" key="1">
    <citation type="submission" date="2021-01" db="EMBL/GenBank/DDBJ databases">
        <title>Whole genome shotgun sequence of Planotetraspora thailandica NBRC 104271.</title>
        <authorList>
            <person name="Komaki H."/>
            <person name="Tamura T."/>
        </authorList>
    </citation>
    <scope>NUCLEOTIDE SEQUENCE</scope>
    <source>
        <strain evidence="1">NBRC 104271</strain>
    </source>
</reference>
<sequence length="164" mass="17587">MSVCVAVPQYGEMAAVVISEVGGWPVGETLEDLTDYAMAQGAEGYDVHEVRLCRCAACGGHVFGVCGDLEEHAAKRICRGCGAEHFIADSGEYWDDARSGIMVCECDGDGDEEDFNVAVGYSVYADGDGIRAIAITSRCVACGRLGYWDDWMIRGGEMHLLDLA</sequence>
<dbReference type="AlphaFoldDB" id="A0A8J3UWI1"/>
<dbReference type="Proteomes" id="UP000605992">
    <property type="component" value="Unassembled WGS sequence"/>
</dbReference>
<evidence type="ECO:0000313" key="1">
    <source>
        <dbReference type="EMBL" id="GII52712.1"/>
    </source>
</evidence>
<evidence type="ECO:0000313" key="2">
    <source>
        <dbReference type="Proteomes" id="UP000605992"/>
    </source>
</evidence>
<keyword evidence="2" id="KW-1185">Reference proteome</keyword>
<proteinExistence type="predicted"/>
<comment type="caution">
    <text evidence="1">The sequence shown here is derived from an EMBL/GenBank/DDBJ whole genome shotgun (WGS) entry which is preliminary data.</text>
</comment>
<organism evidence="1 2">
    <name type="scientific">Planotetraspora thailandica</name>
    <dbReference type="NCBI Taxonomy" id="487172"/>
    <lineage>
        <taxon>Bacteria</taxon>
        <taxon>Bacillati</taxon>
        <taxon>Actinomycetota</taxon>
        <taxon>Actinomycetes</taxon>
        <taxon>Streptosporangiales</taxon>
        <taxon>Streptosporangiaceae</taxon>
        <taxon>Planotetraspora</taxon>
    </lineage>
</organism>
<accession>A0A8J3UWI1</accession>
<name>A0A8J3UWI1_9ACTN</name>